<reference evidence="2" key="1">
    <citation type="submission" date="2017-02" db="UniProtKB">
        <authorList>
            <consortium name="WormBaseParasite"/>
        </authorList>
    </citation>
    <scope>IDENTIFICATION</scope>
</reference>
<evidence type="ECO:0000313" key="1">
    <source>
        <dbReference type="Proteomes" id="UP000038045"/>
    </source>
</evidence>
<accession>A0A0N4ZGV0</accession>
<protein>
    <submittedName>
        <fullName evidence="2">Aspartate carbamoyltransferase</fullName>
    </submittedName>
</protein>
<evidence type="ECO:0000313" key="2">
    <source>
        <dbReference type="WBParaSite" id="PTRK_0000706800.1"/>
    </source>
</evidence>
<organism evidence="1 2">
    <name type="scientific">Parastrongyloides trichosuri</name>
    <name type="common">Possum-specific nematode worm</name>
    <dbReference type="NCBI Taxonomy" id="131310"/>
    <lineage>
        <taxon>Eukaryota</taxon>
        <taxon>Metazoa</taxon>
        <taxon>Ecdysozoa</taxon>
        <taxon>Nematoda</taxon>
        <taxon>Chromadorea</taxon>
        <taxon>Rhabditida</taxon>
        <taxon>Tylenchina</taxon>
        <taxon>Panagrolaimomorpha</taxon>
        <taxon>Strongyloidoidea</taxon>
        <taxon>Strongyloididae</taxon>
        <taxon>Parastrongyloides</taxon>
    </lineage>
</organism>
<dbReference type="WBParaSite" id="PTRK_0000706800.1">
    <property type="protein sequence ID" value="PTRK_0000706800.1"/>
    <property type="gene ID" value="PTRK_0000706800"/>
</dbReference>
<proteinExistence type="predicted"/>
<dbReference type="Proteomes" id="UP000038045">
    <property type="component" value="Unplaced"/>
</dbReference>
<dbReference type="AlphaFoldDB" id="A0A0N4ZGV0"/>
<name>A0A0N4ZGV0_PARTI</name>
<sequence>RNLALVDAGDVQKVFDQTRKVVSLNLHAGVNHRLALFVRLALQQLKSGVNGH</sequence>
<keyword evidence="1" id="KW-1185">Reference proteome</keyword>